<comment type="caution">
    <text evidence="1">The sequence shown here is derived from an EMBL/GenBank/DDBJ whole genome shotgun (WGS) entry which is preliminary data.</text>
</comment>
<organism evidence="1 2">
    <name type="scientific">Brevibacillus thermoruber</name>
    <dbReference type="NCBI Taxonomy" id="33942"/>
    <lineage>
        <taxon>Bacteria</taxon>
        <taxon>Bacillati</taxon>
        <taxon>Bacillota</taxon>
        <taxon>Bacilli</taxon>
        <taxon>Bacillales</taxon>
        <taxon>Paenibacillaceae</taxon>
        <taxon>Brevibacillus</taxon>
    </lineage>
</organism>
<gene>
    <name evidence="1" type="ORF">O3V59_13625</name>
</gene>
<dbReference type="RefSeq" id="WP_029099769.1">
    <property type="nucleotide sequence ID" value="NZ_JAPYYP010000016.1"/>
</dbReference>
<evidence type="ECO:0000313" key="2">
    <source>
        <dbReference type="Proteomes" id="UP001151071"/>
    </source>
</evidence>
<dbReference type="EMBL" id="JAPYYP010000016">
    <property type="protein sequence ID" value="MDA5109406.1"/>
    <property type="molecule type" value="Genomic_DNA"/>
</dbReference>
<sequence length="235" mass="26561">MRPASISLVPYRYRVESYRAHMAQSKLSAPVEPIRGYSLHPFYAKQRQWTAEVADVLSRLYRYTTELERAARQFAPSRRGSLGNAAADGAAPDVEVLLRRTRQLAERYNRLQRFLQERPDSFAPGLDDTFSRITRAAQSVLPAYGIRLQQDGSLDVDDDTFRQGVAQDFSGFEQAMQDLSQSFRQVADRLQAAPPGVFSRRGAPSKGVNPYESSLLPNLFFRHAASTGLFLNQLW</sequence>
<keyword evidence="2" id="KW-1185">Reference proteome</keyword>
<proteinExistence type="predicted"/>
<evidence type="ECO:0000313" key="1">
    <source>
        <dbReference type="EMBL" id="MDA5109406.1"/>
    </source>
</evidence>
<dbReference type="Proteomes" id="UP001151071">
    <property type="component" value="Unassembled WGS sequence"/>
</dbReference>
<protein>
    <submittedName>
        <fullName evidence="1">Uncharacterized protein</fullName>
    </submittedName>
</protein>
<accession>A0A9X3TRR7</accession>
<dbReference type="AlphaFoldDB" id="A0A9X3TRR7"/>
<name>A0A9X3TRR7_9BACL</name>
<reference evidence="1" key="1">
    <citation type="submission" date="2022-12" db="EMBL/GenBank/DDBJ databases">
        <title>Draft genome sequence of the thermophilic strain Brevibacillus thermoruber HT42, isolated from Los Humeros, Puebla, Mexico, with biotechnological potential.</title>
        <authorList>
            <person name="Lara Sanchez J."/>
            <person name="Solis Palacios R."/>
            <person name="Bustos Baena A.S."/>
            <person name="Ruz Baez A.E."/>
            <person name="Espinosa Luna G."/>
            <person name="Oliart Ros R.M."/>
        </authorList>
    </citation>
    <scope>NUCLEOTIDE SEQUENCE</scope>
    <source>
        <strain evidence="1">HT42</strain>
    </source>
</reference>